<dbReference type="Proteomes" id="UP001161405">
    <property type="component" value="Unassembled WGS sequence"/>
</dbReference>
<gene>
    <name evidence="2" type="ORF">GCM10007879_32670</name>
</gene>
<dbReference type="PANTHER" id="PTHR42879">
    <property type="entry name" value="3-OXOACYL-(ACYL-CARRIER-PROTEIN) REDUCTASE"/>
    <property type="match status" value="1"/>
</dbReference>
<dbReference type="InterPro" id="IPR050259">
    <property type="entry name" value="SDR"/>
</dbReference>
<dbReference type="PRINTS" id="PR00081">
    <property type="entry name" value="GDHRDH"/>
</dbReference>
<evidence type="ECO:0000313" key="3">
    <source>
        <dbReference type="Proteomes" id="UP001161405"/>
    </source>
</evidence>
<dbReference type="Pfam" id="PF13561">
    <property type="entry name" value="adh_short_C2"/>
    <property type="match status" value="1"/>
</dbReference>
<keyword evidence="3" id="KW-1185">Reference proteome</keyword>
<protein>
    <submittedName>
        <fullName evidence="2">3-oxoacyl-ACP reductase</fullName>
    </submittedName>
</protein>
<reference evidence="2" key="2">
    <citation type="submission" date="2023-01" db="EMBL/GenBank/DDBJ databases">
        <title>Draft genome sequence of Maritalea porphyrae strain NBRC 107169.</title>
        <authorList>
            <person name="Sun Q."/>
            <person name="Mori K."/>
        </authorList>
    </citation>
    <scope>NUCLEOTIDE SEQUENCE</scope>
    <source>
        <strain evidence="2">NBRC 107169</strain>
    </source>
</reference>
<dbReference type="RefSeq" id="WP_284366193.1">
    <property type="nucleotide sequence ID" value="NZ_BSNI01000002.1"/>
</dbReference>
<sequence>MDLGLADKKALVLASSQGLGLAVATALVGEGAHVVISGRSEDKLAEQAKELNAKGPGKADFVVADLSDRNAAADLYAGAKAKLGRVDILVNNTGGPPPGTTTLPDADTWRSYFDTMILRVIEITNLCLPDMQAKGWGRVLTIASSGVQQPIPNLAMSNTLRSSLVGWSKSLASEVGKDGITSNMQLPGRIHTARLDQLDSGNAERSGRTIDEVRAQNFAAIPVGRYGRTEEFGELAAFLVSERASYVNGSVIRCDGGATQGI</sequence>
<dbReference type="InterPro" id="IPR036291">
    <property type="entry name" value="NAD(P)-bd_dom_sf"/>
</dbReference>
<evidence type="ECO:0000256" key="1">
    <source>
        <dbReference type="ARBA" id="ARBA00006484"/>
    </source>
</evidence>
<evidence type="ECO:0000313" key="2">
    <source>
        <dbReference type="EMBL" id="GLQ19018.1"/>
    </source>
</evidence>
<organism evidence="2 3">
    <name type="scientific">Maritalea porphyrae</name>
    <dbReference type="NCBI Taxonomy" id="880732"/>
    <lineage>
        <taxon>Bacteria</taxon>
        <taxon>Pseudomonadati</taxon>
        <taxon>Pseudomonadota</taxon>
        <taxon>Alphaproteobacteria</taxon>
        <taxon>Hyphomicrobiales</taxon>
        <taxon>Devosiaceae</taxon>
        <taxon>Maritalea</taxon>
    </lineage>
</organism>
<comment type="similarity">
    <text evidence="1">Belongs to the short-chain dehydrogenases/reductases (SDR) family.</text>
</comment>
<name>A0ABQ5UV36_9HYPH</name>
<reference evidence="2" key="1">
    <citation type="journal article" date="2014" name="Int. J. Syst. Evol. Microbiol.">
        <title>Complete genome of a new Firmicutes species belonging to the dominant human colonic microbiota ('Ruminococcus bicirculans') reveals two chromosomes and a selective capacity to utilize plant glucans.</title>
        <authorList>
            <consortium name="NISC Comparative Sequencing Program"/>
            <person name="Wegmann U."/>
            <person name="Louis P."/>
            <person name="Goesmann A."/>
            <person name="Henrissat B."/>
            <person name="Duncan S.H."/>
            <person name="Flint H.J."/>
        </authorList>
    </citation>
    <scope>NUCLEOTIDE SEQUENCE</scope>
    <source>
        <strain evidence="2">NBRC 107169</strain>
    </source>
</reference>
<dbReference type="SUPFAM" id="SSF51735">
    <property type="entry name" value="NAD(P)-binding Rossmann-fold domains"/>
    <property type="match status" value="1"/>
</dbReference>
<dbReference type="EMBL" id="BSNI01000002">
    <property type="protein sequence ID" value="GLQ19018.1"/>
    <property type="molecule type" value="Genomic_DNA"/>
</dbReference>
<comment type="caution">
    <text evidence="2">The sequence shown here is derived from an EMBL/GenBank/DDBJ whole genome shotgun (WGS) entry which is preliminary data.</text>
</comment>
<dbReference type="InterPro" id="IPR002347">
    <property type="entry name" value="SDR_fam"/>
</dbReference>
<dbReference type="Gene3D" id="3.40.50.720">
    <property type="entry name" value="NAD(P)-binding Rossmann-like Domain"/>
    <property type="match status" value="1"/>
</dbReference>
<proteinExistence type="inferred from homology"/>
<dbReference type="PANTHER" id="PTHR42879:SF6">
    <property type="entry name" value="NADPH-DEPENDENT REDUCTASE BACG"/>
    <property type="match status" value="1"/>
</dbReference>
<accession>A0ABQ5UV36</accession>